<reference evidence="2" key="1">
    <citation type="submission" date="2022-09" db="EMBL/GenBank/DDBJ databases">
        <title>Diverse halophilic archaea isolated from saline environments.</title>
        <authorList>
            <person name="Cui H.-L."/>
        </authorList>
    </citation>
    <scope>NUCLEOTIDE SEQUENCE</scope>
    <source>
        <strain evidence="2">ZS-35-S2</strain>
    </source>
</reference>
<dbReference type="AlphaFoldDB" id="A0A9E7QZP5"/>
<evidence type="ECO:0000313" key="3">
    <source>
        <dbReference type="Proteomes" id="UP001057580"/>
    </source>
</evidence>
<dbReference type="EMBL" id="CP104003">
    <property type="protein sequence ID" value="UWM53001.1"/>
    <property type="molecule type" value="Genomic_DNA"/>
</dbReference>
<gene>
    <name evidence="2" type="ORF">N0B31_12670</name>
</gene>
<organism evidence="2 3">
    <name type="scientific">Salinirubellus salinus</name>
    <dbReference type="NCBI Taxonomy" id="1364945"/>
    <lineage>
        <taxon>Archaea</taxon>
        <taxon>Methanobacteriati</taxon>
        <taxon>Methanobacteriota</taxon>
        <taxon>Stenosarchaea group</taxon>
        <taxon>Halobacteria</taxon>
        <taxon>Halobacteriales</taxon>
        <taxon>Natronomonadaceae</taxon>
        <taxon>Salinirubellus</taxon>
    </lineage>
</organism>
<dbReference type="RefSeq" id="WP_260591996.1">
    <property type="nucleotide sequence ID" value="NZ_CP104003.1"/>
</dbReference>
<sequence length="160" mass="17299">MSDPETPENATEGRFLVTHAEADSAVLKDVDGGQVHTLSENPGLEAGDVVQGTVAPDPPMEVTWRVVEVDTRWRLAVEVSEEPPTAQERDLAPAEVGDVTRRERAGEGEIHVLTVPEPDTEAAVADVHDDEGTLVRAARLGVNRVEIRHEAGLVSVRYLP</sequence>
<accession>A0A9E7QZP5</accession>
<name>A0A9E7QZP5_9EURY</name>
<feature type="region of interest" description="Disordered" evidence="1">
    <location>
        <begin position="34"/>
        <end position="56"/>
    </location>
</feature>
<evidence type="ECO:0000313" key="2">
    <source>
        <dbReference type="EMBL" id="UWM53001.1"/>
    </source>
</evidence>
<proteinExistence type="predicted"/>
<dbReference type="Proteomes" id="UP001057580">
    <property type="component" value="Chromosome"/>
</dbReference>
<protein>
    <submittedName>
        <fullName evidence="2">DUF5812 family protein</fullName>
    </submittedName>
</protein>
<dbReference type="InterPro" id="IPR043850">
    <property type="entry name" value="DUF5812"/>
</dbReference>
<dbReference type="KEGG" id="ssai:N0B31_12670"/>
<dbReference type="Pfam" id="PF19129">
    <property type="entry name" value="DUF5812"/>
    <property type="match status" value="1"/>
</dbReference>
<dbReference type="GeneID" id="74943290"/>
<keyword evidence="3" id="KW-1185">Reference proteome</keyword>
<evidence type="ECO:0000256" key="1">
    <source>
        <dbReference type="SAM" id="MobiDB-lite"/>
    </source>
</evidence>